<dbReference type="InterPro" id="IPR008571">
    <property type="entry name" value="HerA-like"/>
</dbReference>
<dbReference type="SUPFAM" id="SSF52540">
    <property type="entry name" value="P-loop containing nucleoside triphosphate hydrolases"/>
    <property type="match status" value="1"/>
</dbReference>
<dbReference type="OrthoDB" id="2316594at2759"/>
<evidence type="ECO:0000313" key="1">
    <source>
        <dbReference type="EMBL" id="KAG0150647.1"/>
    </source>
</evidence>
<organism evidence="1 2">
    <name type="scientific">Cronartium quercuum f. sp. fusiforme G11</name>
    <dbReference type="NCBI Taxonomy" id="708437"/>
    <lineage>
        <taxon>Eukaryota</taxon>
        <taxon>Fungi</taxon>
        <taxon>Dikarya</taxon>
        <taxon>Basidiomycota</taxon>
        <taxon>Pucciniomycotina</taxon>
        <taxon>Pucciniomycetes</taxon>
        <taxon>Pucciniales</taxon>
        <taxon>Coleosporiaceae</taxon>
        <taxon>Cronartium</taxon>
    </lineage>
</organism>
<dbReference type="Proteomes" id="UP000886653">
    <property type="component" value="Unassembled WGS sequence"/>
</dbReference>
<accession>A0A9P6NUL4</accession>
<dbReference type="Gene3D" id="3.40.50.300">
    <property type="entry name" value="P-loop containing nucleotide triphosphate hydrolases"/>
    <property type="match status" value="1"/>
</dbReference>
<gene>
    <name evidence="1" type="ORF">CROQUDRAFT_104293</name>
</gene>
<sequence length="534" mass="58965">MESISPSEFQFKLDISSNLNSGPSSDSFPLSVFPPSSQTPPILKHEPVVLEKSLIENRTKPIITESNVLQTPISLAHLDPEQRLLSYEASYDQNPTIEHETKNAPLFTADAFETLSAKCPQRAVLGSILSQHASGFPKVTNNPKLYINVNTPFSCVICGVQGSGKSHTASVLLEGCLLANQSIGTLPKPLAGLCLHYDTQAAALPCEAAYLSMPSAESLKLGESKKARVPVTVLVAPTSINTMKAVYKQLPNVKVEAFHLSSQILNSRRMLSLMGCDETGRMPLYLQRALTILREMGVDNFSYKGFKQRMEDEDMSTDQRGPFSMRIGMLDSYLTGRSGTSVQEHYKAGRLVIVDLRDPFINTSMASALFEIIVELFLEKSISSGKVLLLDEAHKYLSEAHGLSKFTASITSLIRQQRHFGIRTLISTQEPTIIPHTILELASILIIHRFNSPTWSLHLSRHICTSDEKGEEDEWKNRITQLRVGEAMVVAPSGLGIRELKDLKKSVVPFSNGFIIIRTRRRLTLDGGQSLTAC</sequence>
<dbReference type="PANTHER" id="PTHR42957">
    <property type="entry name" value="HELICASE MJ1565-RELATED"/>
    <property type="match status" value="1"/>
</dbReference>
<comment type="caution">
    <text evidence="1">The sequence shown here is derived from an EMBL/GenBank/DDBJ whole genome shotgun (WGS) entry which is preliminary data.</text>
</comment>
<protein>
    <recommendedName>
        <fullName evidence="3">Zona occludens toxin N-terminal domain-containing protein</fullName>
    </recommendedName>
</protein>
<name>A0A9P6NUL4_9BASI</name>
<dbReference type="PANTHER" id="PTHR42957:SF1">
    <property type="entry name" value="HELICASE MJ1565-RELATED"/>
    <property type="match status" value="1"/>
</dbReference>
<dbReference type="InterPro" id="IPR027417">
    <property type="entry name" value="P-loop_NTPase"/>
</dbReference>
<reference evidence="1" key="1">
    <citation type="submission" date="2013-11" db="EMBL/GenBank/DDBJ databases">
        <title>Genome sequence of the fusiform rust pathogen reveals effectors for host alternation and coevolution with pine.</title>
        <authorList>
            <consortium name="DOE Joint Genome Institute"/>
            <person name="Smith K."/>
            <person name="Pendleton A."/>
            <person name="Kubisiak T."/>
            <person name="Anderson C."/>
            <person name="Salamov A."/>
            <person name="Aerts A."/>
            <person name="Riley R."/>
            <person name="Clum A."/>
            <person name="Lindquist E."/>
            <person name="Ence D."/>
            <person name="Campbell M."/>
            <person name="Kronenberg Z."/>
            <person name="Feau N."/>
            <person name="Dhillon B."/>
            <person name="Hamelin R."/>
            <person name="Burleigh J."/>
            <person name="Smith J."/>
            <person name="Yandell M."/>
            <person name="Nelson C."/>
            <person name="Grigoriev I."/>
            <person name="Davis J."/>
        </authorList>
    </citation>
    <scope>NUCLEOTIDE SEQUENCE</scope>
    <source>
        <strain evidence="1">G11</strain>
    </source>
</reference>
<keyword evidence="2" id="KW-1185">Reference proteome</keyword>
<evidence type="ECO:0008006" key="3">
    <source>
        <dbReference type="Google" id="ProtNLM"/>
    </source>
</evidence>
<dbReference type="EMBL" id="MU167218">
    <property type="protein sequence ID" value="KAG0150647.1"/>
    <property type="molecule type" value="Genomic_DNA"/>
</dbReference>
<proteinExistence type="predicted"/>
<dbReference type="AlphaFoldDB" id="A0A9P6NUL4"/>
<evidence type="ECO:0000313" key="2">
    <source>
        <dbReference type="Proteomes" id="UP000886653"/>
    </source>
</evidence>